<accession>A0A3N9TJ75</accession>
<organism evidence="3 4">
    <name type="scientific">Vibrio viridaestus</name>
    <dbReference type="NCBI Taxonomy" id="2487322"/>
    <lineage>
        <taxon>Bacteria</taxon>
        <taxon>Pseudomonadati</taxon>
        <taxon>Pseudomonadota</taxon>
        <taxon>Gammaproteobacteria</taxon>
        <taxon>Vibrionales</taxon>
        <taxon>Vibrionaceae</taxon>
        <taxon>Vibrio</taxon>
    </lineage>
</organism>
<feature type="chain" id="PRO_5018234361" description="ABC-type transport auxiliary lipoprotein component domain-containing protein" evidence="1">
    <location>
        <begin position="25"/>
        <end position="199"/>
    </location>
</feature>
<dbReference type="RefSeq" id="WP_124936520.1">
    <property type="nucleotide sequence ID" value="NZ_RJVQ01000002.1"/>
</dbReference>
<dbReference type="InterPro" id="IPR005586">
    <property type="entry name" value="ABC_trans_aux"/>
</dbReference>
<dbReference type="AlphaFoldDB" id="A0A3N9TJ75"/>
<evidence type="ECO:0000313" key="3">
    <source>
        <dbReference type="EMBL" id="RQW64398.1"/>
    </source>
</evidence>
<feature type="domain" description="ABC-type transport auxiliary lipoprotein component" evidence="2">
    <location>
        <begin position="31"/>
        <end position="183"/>
    </location>
</feature>
<protein>
    <recommendedName>
        <fullName evidence="2">ABC-type transport auxiliary lipoprotein component domain-containing protein</fullName>
    </recommendedName>
</protein>
<dbReference type="EMBL" id="RJVQ01000002">
    <property type="protein sequence ID" value="RQW64398.1"/>
    <property type="molecule type" value="Genomic_DNA"/>
</dbReference>
<dbReference type="SUPFAM" id="SSF159594">
    <property type="entry name" value="XCC0632-like"/>
    <property type="match status" value="1"/>
</dbReference>
<sequence length="199" mass="22815">MTNLIKQISALLCIVLLSACSSNEQVTTPQYLLPYPAKVEASQQSTDVKTIRLKSISVPNYLQKQNIVLVNDDGQVYQAVNHLWAESLEHQLEQMTLTYLATRLPTIDWLAPSQYQVSSDYMTINVEKFYASQVGQVTVSGYWSIWSKDNTQILQKRFYYTSEMSQDGYLAMSKTLSHTWFQFVLENIIGQITRLQPID</sequence>
<evidence type="ECO:0000259" key="2">
    <source>
        <dbReference type="Pfam" id="PF03886"/>
    </source>
</evidence>
<feature type="signal peptide" evidence="1">
    <location>
        <begin position="1"/>
        <end position="24"/>
    </location>
</feature>
<dbReference type="PROSITE" id="PS51257">
    <property type="entry name" value="PROKAR_LIPOPROTEIN"/>
    <property type="match status" value="1"/>
</dbReference>
<dbReference type="Pfam" id="PF03886">
    <property type="entry name" value="ABC_trans_aux"/>
    <property type="match status" value="1"/>
</dbReference>
<name>A0A3N9TJ75_9VIBR</name>
<evidence type="ECO:0000256" key="1">
    <source>
        <dbReference type="SAM" id="SignalP"/>
    </source>
</evidence>
<reference evidence="3 4" key="1">
    <citation type="submission" date="2018-11" db="EMBL/GenBank/DDBJ databases">
        <title>Vibrio LJC006 sp. nov., isolated from seawater during the bloom of the enteromorpha.</title>
        <authorList>
            <person name="Liang J."/>
        </authorList>
    </citation>
    <scope>NUCLEOTIDE SEQUENCE [LARGE SCALE GENOMIC DNA]</scope>
    <source>
        <strain evidence="3 4">LJC006</strain>
    </source>
</reference>
<evidence type="ECO:0000313" key="4">
    <source>
        <dbReference type="Proteomes" id="UP000281112"/>
    </source>
</evidence>
<proteinExistence type="predicted"/>
<keyword evidence="1" id="KW-0732">Signal</keyword>
<gene>
    <name evidence="3" type="ORF">EES38_07430</name>
</gene>
<comment type="caution">
    <text evidence="3">The sequence shown here is derived from an EMBL/GenBank/DDBJ whole genome shotgun (WGS) entry which is preliminary data.</text>
</comment>
<keyword evidence="4" id="KW-1185">Reference proteome</keyword>
<dbReference type="Proteomes" id="UP000281112">
    <property type="component" value="Unassembled WGS sequence"/>
</dbReference>
<dbReference type="Gene3D" id="3.40.50.10610">
    <property type="entry name" value="ABC-type transport auxiliary lipoprotein component"/>
    <property type="match status" value="1"/>
</dbReference>
<dbReference type="OrthoDB" id="5600407at2"/>